<evidence type="ECO:0000259" key="3">
    <source>
        <dbReference type="Pfam" id="PF05448"/>
    </source>
</evidence>
<feature type="domain" description="Acetyl xylan esterase" evidence="3">
    <location>
        <begin position="126"/>
        <end position="407"/>
    </location>
</feature>
<dbReference type="InterPro" id="IPR029058">
    <property type="entry name" value="AB_hydrolase_fold"/>
</dbReference>
<dbReference type="InterPro" id="IPR008391">
    <property type="entry name" value="AXE1_dom"/>
</dbReference>
<feature type="active site" description="Charge relay system" evidence="1">
    <location>
        <position position="400"/>
    </location>
</feature>
<proteinExistence type="predicted"/>
<dbReference type="GO" id="GO:0052689">
    <property type="term" value="F:carboxylic ester hydrolase activity"/>
    <property type="evidence" value="ECO:0007669"/>
    <property type="project" value="TreeGrafter"/>
</dbReference>
<evidence type="ECO:0000313" key="5">
    <source>
        <dbReference type="Proteomes" id="UP000218263"/>
    </source>
</evidence>
<dbReference type="Gene3D" id="3.40.50.1820">
    <property type="entry name" value="alpha/beta hydrolase"/>
    <property type="match status" value="1"/>
</dbReference>
<keyword evidence="5" id="KW-1185">Reference proteome</keyword>
<accession>A0A110B405</accession>
<gene>
    <name evidence="4" type="primary">axe7A_2</name>
    <name evidence="4" type="ORF">MgSA37_04242</name>
</gene>
<keyword evidence="4" id="KW-0378">Hydrolase</keyword>
<dbReference type="GO" id="GO:0005976">
    <property type="term" value="P:polysaccharide metabolic process"/>
    <property type="evidence" value="ECO:0007669"/>
    <property type="project" value="TreeGrafter"/>
</dbReference>
<dbReference type="AlphaFoldDB" id="A0A110B405"/>
<dbReference type="Proteomes" id="UP000218263">
    <property type="component" value="Chromosome"/>
</dbReference>
<dbReference type="InterPro" id="IPR039069">
    <property type="entry name" value="CE7"/>
</dbReference>
<dbReference type="Pfam" id="PF05448">
    <property type="entry name" value="AXE1"/>
    <property type="match status" value="1"/>
</dbReference>
<evidence type="ECO:0000256" key="2">
    <source>
        <dbReference type="PIRSR" id="PIRSR639069-2"/>
    </source>
</evidence>
<protein>
    <submittedName>
        <fullName evidence="4">Acetyl esterase Axe7A</fullName>
        <ecNumber evidence="4">3.1.1.-</ecNumber>
    </submittedName>
</protein>
<dbReference type="EC" id="3.1.1.-" evidence="4"/>
<reference evidence="4 5" key="1">
    <citation type="submission" date="2015-12" db="EMBL/GenBank/DDBJ databases">
        <title>Genome sequence of Mucilaginibacter gotjawali.</title>
        <authorList>
            <person name="Lee J.S."/>
            <person name="Lee K.C."/>
            <person name="Kim K.K."/>
            <person name="Lee B.W."/>
        </authorList>
    </citation>
    <scope>NUCLEOTIDE SEQUENCE [LARGE SCALE GENOMIC DNA]</scope>
    <source>
        <strain evidence="4 5">SA3-7</strain>
    </source>
</reference>
<dbReference type="PANTHER" id="PTHR40111:SF1">
    <property type="entry name" value="CEPHALOSPORIN-C DEACETYLASE"/>
    <property type="match status" value="1"/>
</dbReference>
<evidence type="ECO:0000256" key="1">
    <source>
        <dbReference type="PIRSR" id="PIRSR639069-1"/>
    </source>
</evidence>
<feature type="active site" description="Charge relay system" evidence="1">
    <location>
        <position position="371"/>
    </location>
</feature>
<evidence type="ECO:0000313" key="4">
    <source>
        <dbReference type="EMBL" id="BAU56050.1"/>
    </source>
</evidence>
<dbReference type="SUPFAM" id="SSF53474">
    <property type="entry name" value="alpha/beta-Hydrolases"/>
    <property type="match status" value="1"/>
</dbReference>
<name>A0A110B405_9SPHI</name>
<dbReference type="KEGG" id="mgot:MgSA37_04242"/>
<sequence>MLGGMQQAFAQEGENSGTMTDTVITHSKDGIFSSTASYTFQVNSTFKNTEEGKVSYLVTTEAGKKVRSDSVKVKIAGHGSGSYDFDVVGLKPGFYKINFMVDVADYNDTLRKAFGIKPELISSQYGKPADFEAFWHEARLELDKVKPEYKVTEIPDTAKNDKRRVFEVEMKSIDGMVVRGFLTEPINNNKKKKFAVLLGLPGYQVTLGPMVGNDPDVAIFTLNIRGSGYSRDVINVRREDYIVLNLEDKSKYILRGAIMDCVRAVDFIYSRPELRHDNIIAAGGSLGGFLAIATSGVDKRINFCSAANPILSDIRNLVNEVDWPFIDIRKYVNTRPGLTMDKVLDNLDYFDAKNFATDIECPTLVGMGMVDNIAPPNTVYTLYNGIRAPRHLIVFRDLGHEIGRKYVVYEGRWMRDTFALF</sequence>
<organism evidence="4 5">
    <name type="scientific">Mucilaginibacter gotjawali</name>
    <dbReference type="NCBI Taxonomy" id="1550579"/>
    <lineage>
        <taxon>Bacteria</taxon>
        <taxon>Pseudomonadati</taxon>
        <taxon>Bacteroidota</taxon>
        <taxon>Sphingobacteriia</taxon>
        <taxon>Sphingobacteriales</taxon>
        <taxon>Sphingobacteriaceae</taxon>
        <taxon>Mucilaginibacter</taxon>
    </lineage>
</organism>
<dbReference type="PANTHER" id="PTHR40111">
    <property type="entry name" value="CEPHALOSPORIN-C DEACETYLASE"/>
    <property type="match status" value="1"/>
</dbReference>
<dbReference type="EMBL" id="AP017313">
    <property type="protein sequence ID" value="BAU56050.1"/>
    <property type="molecule type" value="Genomic_DNA"/>
</dbReference>
<feature type="binding site" evidence="2">
    <location>
        <position position="203"/>
    </location>
    <ligand>
        <name>substrate</name>
    </ligand>
</feature>
<feature type="active site" description="Nucleophile" evidence="1">
    <location>
        <position position="285"/>
    </location>
</feature>